<dbReference type="Pfam" id="PF19981">
    <property type="entry name" value="DUF6417"/>
    <property type="match status" value="1"/>
</dbReference>
<proteinExistence type="predicted"/>
<protein>
    <submittedName>
        <fullName evidence="1">DUF6417 family protein</fullName>
    </submittedName>
</protein>
<organism evidence="1 2">
    <name type="scientific">Streptomyces hyaluromycini</name>
    <dbReference type="NCBI Taxonomy" id="1377993"/>
    <lineage>
        <taxon>Bacteria</taxon>
        <taxon>Bacillati</taxon>
        <taxon>Actinomycetota</taxon>
        <taxon>Actinomycetes</taxon>
        <taxon>Kitasatosporales</taxon>
        <taxon>Streptomycetaceae</taxon>
        <taxon>Streptomyces</taxon>
    </lineage>
</organism>
<evidence type="ECO:0000313" key="2">
    <source>
        <dbReference type="Proteomes" id="UP001474181"/>
    </source>
</evidence>
<evidence type="ECO:0000313" key="1">
    <source>
        <dbReference type="EMBL" id="MER7178562.1"/>
    </source>
</evidence>
<dbReference type="InterPro" id="IPR046302">
    <property type="entry name" value="DUF6417"/>
</dbReference>
<comment type="caution">
    <text evidence="1">The sequence shown here is derived from an EMBL/GenBank/DDBJ whole genome shotgun (WGS) entry which is preliminary data.</text>
</comment>
<gene>
    <name evidence="1" type="ORF">ABT404_03570</name>
</gene>
<accession>A0ABV1WP26</accession>
<dbReference type="Proteomes" id="UP001474181">
    <property type="component" value="Unassembled WGS sequence"/>
</dbReference>
<dbReference type="RefSeq" id="WP_350777030.1">
    <property type="nucleotide sequence ID" value="NZ_JBEPEK010000014.1"/>
</dbReference>
<keyword evidence="2" id="KW-1185">Reference proteome</keyword>
<sequence length="175" mass="18833">MPPLHHHVQVLAAQGLVELADRETRAELSAWEGRPVRWAARLPAAGHDVFAFAQLLPGPASPVPAADAQMVELLPSQMMVVQMYLALVRAGQTKVMPAEGLAEQARDAVHDRPAARWRLYLTQTQMESVAYALWLRQITGSAAEARRFARDYGTVHAPGPAVGRSPAAGAARGCG</sequence>
<dbReference type="EMBL" id="JBEPEK010000014">
    <property type="protein sequence ID" value="MER7178562.1"/>
    <property type="molecule type" value="Genomic_DNA"/>
</dbReference>
<name>A0ABV1WP26_9ACTN</name>
<reference evidence="1 2" key="1">
    <citation type="submission" date="2024-06" db="EMBL/GenBank/DDBJ databases">
        <title>The Natural Products Discovery Center: Release of the First 8490 Sequenced Strains for Exploring Actinobacteria Biosynthetic Diversity.</title>
        <authorList>
            <person name="Kalkreuter E."/>
            <person name="Kautsar S.A."/>
            <person name="Yang D."/>
            <person name="Bader C.D."/>
            <person name="Teijaro C.N."/>
            <person name="Fluegel L."/>
            <person name="Davis C.M."/>
            <person name="Simpson J.R."/>
            <person name="Lauterbach L."/>
            <person name="Steele A.D."/>
            <person name="Gui C."/>
            <person name="Meng S."/>
            <person name="Li G."/>
            <person name="Viehrig K."/>
            <person name="Ye F."/>
            <person name="Su P."/>
            <person name="Kiefer A.F."/>
            <person name="Nichols A."/>
            <person name="Cepeda A.J."/>
            <person name="Yan W."/>
            <person name="Fan B."/>
            <person name="Jiang Y."/>
            <person name="Adhikari A."/>
            <person name="Zheng C.-J."/>
            <person name="Schuster L."/>
            <person name="Cowan T.M."/>
            <person name="Smanski M.J."/>
            <person name="Chevrette M.G."/>
            <person name="De Carvalho L.P.S."/>
            <person name="Shen B."/>
        </authorList>
    </citation>
    <scope>NUCLEOTIDE SEQUENCE [LARGE SCALE GENOMIC DNA]</scope>
    <source>
        <strain evidence="1 2">NPDC000234</strain>
    </source>
</reference>